<feature type="transmembrane region" description="Helical" evidence="1">
    <location>
        <begin position="12"/>
        <end position="31"/>
    </location>
</feature>
<evidence type="ECO:0000259" key="2">
    <source>
        <dbReference type="Pfam" id="PF12729"/>
    </source>
</evidence>
<name>A0A7J5U7K7_9BACT</name>
<gene>
    <name evidence="3" type="ORF">F5984_04220</name>
</gene>
<evidence type="ECO:0000313" key="3">
    <source>
        <dbReference type="EMBL" id="KAB7733150.1"/>
    </source>
</evidence>
<feature type="domain" description="Chemotaxis methyl-accepting receptor HlyB-like 4HB MCP" evidence="2">
    <location>
        <begin position="7"/>
        <end position="181"/>
    </location>
</feature>
<dbReference type="RefSeq" id="WP_152122988.1">
    <property type="nucleotide sequence ID" value="NZ_WELI01000001.1"/>
</dbReference>
<accession>A0A7J5U7K7</accession>
<keyword evidence="1" id="KW-1133">Transmembrane helix</keyword>
<keyword evidence="4" id="KW-1185">Reference proteome</keyword>
<keyword evidence="1" id="KW-0472">Membrane</keyword>
<evidence type="ECO:0000256" key="1">
    <source>
        <dbReference type="SAM" id="Phobius"/>
    </source>
</evidence>
<feature type="transmembrane region" description="Helical" evidence="1">
    <location>
        <begin position="193"/>
        <end position="212"/>
    </location>
</feature>
<dbReference type="InterPro" id="IPR024478">
    <property type="entry name" value="HlyB_4HB_MCP"/>
</dbReference>
<proteinExistence type="predicted"/>
<evidence type="ECO:0000313" key="4">
    <source>
        <dbReference type="Proteomes" id="UP000488299"/>
    </source>
</evidence>
<sequence>MKWSFIIEQKLKAAGLLFGIMVVTVLTSLSMKHAIQDMDQTVTSVYVDRLQPAIDIVYLSENLYIKRLLLDDFLSGRTGLTATDVRQKISQYDAQSQKMVDEFRKTKLAEGEGVQLDGFQKRMADYAQLEHRVLRLHESGQAAAAVQLLYGEGSVIFGRGIRNLHELAHIQAATGREAVDQVHRQAAGGSINAMLLVALALIVGFVIQALIYNSKLVNRPVQNIHLN</sequence>
<dbReference type="Pfam" id="PF12729">
    <property type="entry name" value="4HB_MCP_1"/>
    <property type="match status" value="1"/>
</dbReference>
<keyword evidence="1" id="KW-0812">Transmembrane</keyword>
<dbReference type="Proteomes" id="UP000488299">
    <property type="component" value="Unassembled WGS sequence"/>
</dbReference>
<reference evidence="3 4" key="1">
    <citation type="submission" date="2019-10" db="EMBL/GenBank/DDBJ databases">
        <title>Rudanella paleaurantiibacter sp. nov., isolated from sludge.</title>
        <authorList>
            <person name="Xu S.Q."/>
        </authorList>
    </citation>
    <scope>NUCLEOTIDE SEQUENCE [LARGE SCALE GENOMIC DNA]</scope>
    <source>
        <strain evidence="3 4">HX-22-17</strain>
    </source>
</reference>
<organism evidence="3 4">
    <name type="scientific">Rudanella paleaurantiibacter</name>
    <dbReference type="NCBI Taxonomy" id="2614655"/>
    <lineage>
        <taxon>Bacteria</taxon>
        <taxon>Pseudomonadati</taxon>
        <taxon>Bacteroidota</taxon>
        <taxon>Cytophagia</taxon>
        <taxon>Cytophagales</taxon>
        <taxon>Cytophagaceae</taxon>
        <taxon>Rudanella</taxon>
    </lineage>
</organism>
<dbReference type="EMBL" id="WELI01000001">
    <property type="protein sequence ID" value="KAB7733150.1"/>
    <property type="molecule type" value="Genomic_DNA"/>
</dbReference>
<protein>
    <recommendedName>
        <fullName evidence="2">Chemotaxis methyl-accepting receptor HlyB-like 4HB MCP domain-containing protein</fullName>
    </recommendedName>
</protein>
<dbReference type="AlphaFoldDB" id="A0A7J5U7K7"/>
<comment type="caution">
    <text evidence="3">The sequence shown here is derived from an EMBL/GenBank/DDBJ whole genome shotgun (WGS) entry which is preliminary data.</text>
</comment>